<accession>A0A317G453</accession>
<keyword evidence="6" id="KW-0238">DNA-binding</keyword>
<evidence type="ECO:0000256" key="4">
    <source>
        <dbReference type="ARBA" id="ARBA00022801"/>
    </source>
</evidence>
<dbReference type="PANTHER" id="PTHR13604:SF0">
    <property type="entry name" value="ABASIC SITE PROCESSING PROTEIN HMCES"/>
    <property type="match status" value="1"/>
</dbReference>
<keyword evidence="4 8" id="KW-0378">Hydrolase</keyword>
<keyword evidence="2 8" id="KW-0645">Protease</keyword>
<protein>
    <recommendedName>
        <fullName evidence="8">Abasic site processing protein</fullName>
        <ecNumber evidence="8">3.4.-.-</ecNumber>
    </recommendedName>
</protein>
<sequence>MTTYVHCKVRHLPAGDNIMCTRYALEKDLPELKDIIDAASRSRLVQKFIDSYARPFITYGEVRPTDIVPVLAPNPKGERCAYPMQWGFLSKDNKRTLFNARMETASVKPTFKDAWKSHRCIIPASYYYEWQHFKSPDGKGKTGDKFAIQPAGLTVTWLCGLYRIEEGYPVFVVLTKDPTKELAKIHDRMPLILPTDKIDDWISPSSDPEEIVRFALEDMVIEKAES</sequence>
<comment type="similarity">
    <text evidence="1 8">Belongs to the SOS response-associated peptidase family.</text>
</comment>
<evidence type="ECO:0000256" key="3">
    <source>
        <dbReference type="ARBA" id="ARBA00022763"/>
    </source>
</evidence>
<evidence type="ECO:0000313" key="10">
    <source>
        <dbReference type="EMBL" id="PWT27220.1"/>
    </source>
</evidence>
<dbReference type="EMBL" id="NXNG01000005">
    <property type="protein sequence ID" value="PWT25748.1"/>
    <property type="molecule type" value="Genomic_DNA"/>
</dbReference>
<evidence type="ECO:0000313" key="11">
    <source>
        <dbReference type="EMBL" id="PWT27634.1"/>
    </source>
</evidence>
<proteinExistence type="inferred from homology"/>
<keyword evidence="12" id="KW-1185">Reference proteome</keyword>
<dbReference type="SUPFAM" id="SSF143081">
    <property type="entry name" value="BB1717-like"/>
    <property type="match status" value="1"/>
</dbReference>
<dbReference type="GO" id="GO:0016829">
    <property type="term" value="F:lyase activity"/>
    <property type="evidence" value="ECO:0007669"/>
    <property type="project" value="UniProtKB-KW"/>
</dbReference>
<comment type="caution">
    <text evidence="10">The sequence shown here is derived from an EMBL/GenBank/DDBJ whole genome shotgun (WGS) entry which is preliminary data.</text>
</comment>
<dbReference type="AlphaFoldDB" id="A0A317G453"/>
<keyword evidence="3" id="KW-0227">DNA damage</keyword>
<name>A0A317G453_BUTFI</name>
<dbReference type="Proteomes" id="UP000245488">
    <property type="component" value="Chromosome"/>
</dbReference>
<keyword evidence="7" id="KW-0456">Lyase</keyword>
<evidence type="ECO:0000256" key="6">
    <source>
        <dbReference type="ARBA" id="ARBA00023125"/>
    </source>
</evidence>
<dbReference type="PANTHER" id="PTHR13604">
    <property type="entry name" value="DC12-RELATED"/>
    <property type="match status" value="1"/>
</dbReference>
<reference evidence="10 12" key="1">
    <citation type="submission" date="2017-09" db="EMBL/GenBank/DDBJ databases">
        <title>High-quality draft genome sequence of Butyrivibrio fibrisolvens INBov1, isolated from cow rumen.</title>
        <authorList>
            <person name="Rodriguez Hernaez J."/>
            <person name="Rivarola M."/>
            <person name="Paniego N."/>
            <person name="Cravero S."/>
            <person name="Ceron Cucchi M."/>
            <person name="Martinez M.C."/>
        </authorList>
    </citation>
    <scope>NUCLEOTIDE SEQUENCE [LARGE SCALE GENOMIC DNA]</scope>
    <source>
        <strain evidence="10 12">INBov1</strain>
    </source>
</reference>
<dbReference type="EC" id="3.4.-.-" evidence="8"/>
<evidence type="ECO:0000256" key="7">
    <source>
        <dbReference type="ARBA" id="ARBA00023239"/>
    </source>
</evidence>
<dbReference type="Gene3D" id="3.90.1680.10">
    <property type="entry name" value="SOS response associated peptidase-like"/>
    <property type="match status" value="1"/>
</dbReference>
<organism evidence="10 12">
    <name type="scientific">Butyrivibrio fibrisolvens</name>
    <dbReference type="NCBI Taxonomy" id="831"/>
    <lineage>
        <taxon>Bacteria</taxon>
        <taxon>Bacillati</taxon>
        <taxon>Bacillota</taxon>
        <taxon>Clostridia</taxon>
        <taxon>Lachnospirales</taxon>
        <taxon>Lachnospiraceae</taxon>
        <taxon>Butyrivibrio</taxon>
    </lineage>
</organism>
<evidence type="ECO:0000313" key="9">
    <source>
        <dbReference type="EMBL" id="PWT25748.1"/>
    </source>
</evidence>
<evidence type="ECO:0000256" key="5">
    <source>
        <dbReference type="ARBA" id="ARBA00023124"/>
    </source>
</evidence>
<dbReference type="Pfam" id="PF02586">
    <property type="entry name" value="SRAP"/>
    <property type="match status" value="1"/>
</dbReference>
<gene>
    <name evidence="9" type="ORF">CPT75_01965</name>
    <name evidence="10" type="ORF">CPT75_08940</name>
    <name evidence="11" type="ORF">CPT75_11275</name>
</gene>
<dbReference type="EMBL" id="NXNG01000001">
    <property type="protein sequence ID" value="PWT27220.1"/>
    <property type="molecule type" value="Genomic_DNA"/>
</dbReference>
<dbReference type="GO" id="GO:0003697">
    <property type="term" value="F:single-stranded DNA binding"/>
    <property type="evidence" value="ECO:0007669"/>
    <property type="project" value="InterPro"/>
</dbReference>
<dbReference type="InterPro" id="IPR003738">
    <property type="entry name" value="SRAP"/>
</dbReference>
<dbReference type="GO" id="GO:0006508">
    <property type="term" value="P:proteolysis"/>
    <property type="evidence" value="ECO:0007669"/>
    <property type="project" value="UniProtKB-KW"/>
</dbReference>
<evidence type="ECO:0000256" key="8">
    <source>
        <dbReference type="RuleBase" id="RU364100"/>
    </source>
</evidence>
<dbReference type="InterPro" id="IPR036590">
    <property type="entry name" value="SRAP-like"/>
</dbReference>
<dbReference type="GO" id="GO:0008233">
    <property type="term" value="F:peptidase activity"/>
    <property type="evidence" value="ECO:0007669"/>
    <property type="project" value="UniProtKB-KW"/>
</dbReference>
<dbReference type="EMBL" id="NXNG01000001">
    <property type="protein sequence ID" value="PWT27634.1"/>
    <property type="molecule type" value="Genomic_DNA"/>
</dbReference>
<evidence type="ECO:0000313" key="12">
    <source>
        <dbReference type="Proteomes" id="UP000245488"/>
    </source>
</evidence>
<keyword evidence="5" id="KW-0190">Covalent protein-DNA linkage</keyword>
<evidence type="ECO:0000256" key="2">
    <source>
        <dbReference type="ARBA" id="ARBA00022670"/>
    </source>
</evidence>
<dbReference type="GO" id="GO:0106300">
    <property type="term" value="P:protein-DNA covalent cross-linking repair"/>
    <property type="evidence" value="ECO:0007669"/>
    <property type="project" value="InterPro"/>
</dbReference>
<evidence type="ECO:0000256" key="1">
    <source>
        <dbReference type="ARBA" id="ARBA00008136"/>
    </source>
</evidence>